<dbReference type="OrthoDB" id="5834906at2759"/>
<gene>
    <name evidence="1" type="primary">WBGene00280908</name>
</gene>
<dbReference type="PANTHER" id="PTHR37433">
    <property type="entry name" value="PROTEIN CBG25136-RELATED"/>
    <property type="match status" value="1"/>
</dbReference>
<dbReference type="AlphaFoldDB" id="A0A2A6BXV9"/>
<accession>A0A8R1Z1L5</accession>
<protein>
    <submittedName>
        <fullName evidence="1">Uncharacterized protein</fullName>
    </submittedName>
</protein>
<proteinExistence type="predicted"/>
<organism evidence="1 2">
    <name type="scientific">Pristionchus pacificus</name>
    <name type="common">Parasitic nematode worm</name>
    <dbReference type="NCBI Taxonomy" id="54126"/>
    <lineage>
        <taxon>Eukaryota</taxon>
        <taxon>Metazoa</taxon>
        <taxon>Ecdysozoa</taxon>
        <taxon>Nematoda</taxon>
        <taxon>Chromadorea</taxon>
        <taxon>Rhabditida</taxon>
        <taxon>Rhabditina</taxon>
        <taxon>Diplogasteromorpha</taxon>
        <taxon>Diplogasteroidea</taxon>
        <taxon>Neodiplogasteridae</taxon>
        <taxon>Pristionchus</taxon>
    </lineage>
</organism>
<reference evidence="1" key="2">
    <citation type="submission" date="2022-06" db="UniProtKB">
        <authorList>
            <consortium name="EnsemblMetazoa"/>
        </authorList>
    </citation>
    <scope>IDENTIFICATION</scope>
    <source>
        <strain evidence="1">PS312</strain>
    </source>
</reference>
<sequence>MPTQVPTTRTAASSTTIITSTIVPTTVTSGKNDATCENGFKLVDEHVHAGSFITEKFSFYFNNENSCRELCANDYGRRNCKGYIANYTSYADSDARLVNSDMDRLLLFIIASLITTSLSLKCFQQYGDGSNGTCSGDLCVIRYRGSTVVAQGCTFSGYYDSMRGFCARQGDVDECYCSSNDMCNVISVSNSSKIATLQRIQCFNGTSSQCVGSTCSMKFGTSEKFYCENTTESVVWRANSDSYISGDVALYDPSSGGTLPVVVNGTAKSATGSCYTENCWSAAYTAKVKYMMTKNVSTWCYVGDNEKACLGDYCYITRVKTNNVTESFTRGCMIFDGPLFSNSSLMLIFGINHYIDTTTVHCKDENCNESFEKAWTSIGKPFAHYLFPSTTSSSISLLLALTIPLILL</sequence>
<name>A0A2A6BXV9_PRIPA</name>
<dbReference type="EnsemblMetazoa" id="PPA42539.1">
    <property type="protein sequence ID" value="PPA42539.1"/>
    <property type="gene ID" value="WBGene00280908"/>
</dbReference>
<evidence type="ECO:0000313" key="1">
    <source>
        <dbReference type="EnsemblMetazoa" id="PPA42539.1"/>
    </source>
</evidence>
<dbReference type="Proteomes" id="UP000005239">
    <property type="component" value="Unassembled WGS sequence"/>
</dbReference>
<keyword evidence="2" id="KW-1185">Reference proteome</keyword>
<reference evidence="2" key="1">
    <citation type="journal article" date="2008" name="Nat. Genet.">
        <title>The Pristionchus pacificus genome provides a unique perspective on nematode lifestyle and parasitism.</title>
        <authorList>
            <person name="Dieterich C."/>
            <person name="Clifton S.W."/>
            <person name="Schuster L.N."/>
            <person name="Chinwalla A."/>
            <person name="Delehaunty K."/>
            <person name="Dinkelacker I."/>
            <person name="Fulton L."/>
            <person name="Fulton R."/>
            <person name="Godfrey J."/>
            <person name="Minx P."/>
            <person name="Mitreva M."/>
            <person name="Roeseler W."/>
            <person name="Tian H."/>
            <person name="Witte H."/>
            <person name="Yang S.P."/>
            <person name="Wilson R.K."/>
            <person name="Sommer R.J."/>
        </authorList>
    </citation>
    <scope>NUCLEOTIDE SEQUENCE [LARGE SCALE GENOMIC DNA]</scope>
    <source>
        <strain evidence="2">PS312</strain>
    </source>
</reference>
<accession>A0A2A6BXV9</accession>
<evidence type="ECO:0000313" key="2">
    <source>
        <dbReference type="Proteomes" id="UP000005239"/>
    </source>
</evidence>
<dbReference type="PANTHER" id="PTHR37433:SF5">
    <property type="entry name" value="DUF753 DOMAIN-CONTAINING PROTEIN-RELATED"/>
    <property type="match status" value="1"/>
</dbReference>